<dbReference type="PRINTS" id="PR00619">
    <property type="entry name" value="GATAZNFINGER"/>
</dbReference>
<organism evidence="9 10">
    <name type="scientific">Yarrowia lipolytica</name>
    <name type="common">Candida lipolytica</name>
    <dbReference type="NCBI Taxonomy" id="4952"/>
    <lineage>
        <taxon>Eukaryota</taxon>
        <taxon>Fungi</taxon>
        <taxon>Dikarya</taxon>
        <taxon>Ascomycota</taxon>
        <taxon>Saccharomycotina</taxon>
        <taxon>Dipodascomycetes</taxon>
        <taxon>Dipodascales</taxon>
        <taxon>Dipodascales incertae sedis</taxon>
        <taxon>Yarrowia</taxon>
    </lineage>
</organism>
<feature type="compositionally biased region" description="Low complexity" evidence="8">
    <location>
        <begin position="557"/>
        <end position="574"/>
    </location>
</feature>
<dbReference type="FunFam" id="3.30.50.10:FF:000007">
    <property type="entry name" value="Nitrogen regulatory AreA, N-terminal"/>
    <property type="match status" value="1"/>
</dbReference>
<evidence type="ECO:0000256" key="8">
    <source>
        <dbReference type="SAM" id="MobiDB-lite"/>
    </source>
</evidence>
<feature type="region of interest" description="Disordered" evidence="8">
    <location>
        <begin position="304"/>
        <end position="345"/>
    </location>
</feature>
<keyword evidence="7" id="KW-0539">Nucleus</keyword>
<dbReference type="GO" id="GO:0008270">
    <property type="term" value="F:zinc ion binding"/>
    <property type="evidence" value="ECO:0007669"/>
    <property type="project" value="UniProtKB-KW"/>
</dbReference>
<dbReference type="eggNOG" id="KOG1601">
    <property type="taxonomic scope" value="Eukaryota"/>
</dbReference>
<name>A0A1D8NFG6_YARLL</name>
<dbReference type="OrthoDB" id="515401at2759"/>
<evidence type="ECO:0000313" key="10">
    <source>
        <dbReference type="Proteomes" id="UP000182444"/>
    </source>
</evidence>
<dbReference type="VEuPathDB" id="FungiDB:YALI0_F17886g"/>
<dbReference type="GO" id="GO:0000981">
    <property type="term" value="F:DNA-binding transcription factor activity, RNA polymerase II-specific"/>
    <property type="evidence" value="ECO:0007669"/>
    <property type="project" value="TreeGrafter"/>
</dbReference>
<dbReference type="SUPFAM" id="SSF57716">
    <property type="entry name" value="Glucocorticoid receptor-like (DNA-binding domain)"/>
    <property type="match status" value="1"/>
</dbReference>
<dbReference type="InterPro" id="IPR039355">
    <property type="entry name" value="Transcription_factor_GATA"/>
</dbReference>
<dbReference type="Pfam" id="PF00320">
    <property type="entry name" value="GATA"/>
    <property type="match status" value="1"/>
</dbReference>
<accession>A0A1D8NFG6</accession>
<feature type="compositionally biased region" description="Low complexity" evidence="8">
    <location>
        <begin position="212"/>
        <end position="223"/>
    </location>
</feature>
<dbReference type="PROSITE" id="PS50114">
    <property type="entry name" value="GATA_ZN_FINGER_2"/>
    <property type="match status" value="1"/>
</dbReference>
<dbReference type="Proteomes" id="UP000182444">
    <property type="component" value="Chromosome 1D"/>
</dbReference>
<proteinExistence type="predicted"/>
<evidence type="ECO:0000256" key="1">
    <source>
        <dbReference type="ARBA" id="ARBA00004123"/>
    </source>
</evidence>
<feature type="region of interest" description="Disordered" evidence="8">
    <location>
        <begin position="552"/>
        <end position="630"/>
    </location>
</feature>
<dbReference type="VEuPathDB" id="FungiDB:YALI1_D26006g"/>
<comment type="subcellular location">
    <subcellularLocation>
        <location evidence="1">Nucleus</location>
    </subcellularLocation>
</comment>
<evidence type="ECO:0000256" key="6">
    <source>
        <dbReference type="ARBA" id="ARBA00023163"/>
    </source>
</evidence>
<feature type="compositionally biased region" description="Low complexity" evidence="8">
    <location>
        <begin position="611"/>
        <end position="623"/>
    </location>
</feature>
<evidence type="ECO:0000256" key="7">
    <source>
        <dbReference type="ARBA" id="ARBA00023242"/>
    </source>
</evidence>
<feature type="compositionally biased region" description="Polar residues" evidence="8">
    <location>
        <begin position="306"/>
        <end position="329"/>
    </location>
</feature>
<sequence>MSFMPMDLDIGHDYIGSSGPFGNHMDYQTTNNHFVSSGASSNTSSLFTNTTSVESMSSFGGGGFNTLKNDGLTQMNQPAAPVSAAAKRIGLSSDPSTDLAMVTNMWKMYSKAKYQLPNQERIANLTWRMMALDLKNCALQYHAKMAQKLHSKLGQNASVHRDSRVVMSAEMGLRQAAGGHDNDDNDDTDSFDYMAHIKRLSESNRNRWAPQNNTTNTGHNSHNNHNHNEYTPSVNGGHMSNSTLTSPSHVTSPITFTANDFHAPADYSQSLPATTFRRQSFMDDAPNAFHFSLDPLAMEAPDFGMPNQTQASHQHQQRVRASNLSNRLNQAQGQQQQTPLSQSSPFGVYQRPEYNSDALYFDNIQLGSASQASTPGITSLPSSNMGTPQWVEPASFDFMGGMEQQQQQQQMGQQQMGQQQMNQNLTVAINQGHLSNQRSQSVVDMSHISTARKQSKSGTSTPRGLPRTMSTSNIPQQRISKPKTNVSSTNVKAGANTVTADDKPTSCTNCHTQTTPLWRRNPEGEPLCNACGLFLKLHGVVRPLSLKTDVIKKRNRTNGTNASSSGTGGASTNTPSPDSAKETASTATRKGGSRSRSRKKEEATVKGDTAQSTPTQPSTQESPVGIVPNKTDSEELKMFGAANVEERDGQWEWLSMAL</sequence>
<dbReference type="EMBL" id="CP017556">
    <property type="protein sequence ID" value="AOW04369.1"/>
    <property type="molecule type" value="Genomic_DNA"/>
</dbReference>
<evidence type="ECO:0000256" key="2">
    <source>
        <dbReference type="ARBA" id="ARBA00022723"/>
    </source>
</evidence>
<dbReference type="AlphaFoldDB" id="A0A1D8NFG6"/>
<feature type="compositionally biased region" description="Polar residues" evidence="8">
    <location>
        <begin position="370"/>
        <end position="387"/>
    </location>
</feature>
<dbReference type="PANTHER" id="PTHR10071:SF281">
    <property type="entry name" value="BOX A-BINDING FACTOR-RELATED"/>
    <property type="match status" value="1"/>
</dbReference>
<dbReference type="KEGG" id="yli:2910161"/>
<dbReference type="GO" id="GO:0000978">
    <property type="term" value="F:RNA polymerase II cis-regulatory region sequence-specific DNA binding"/>
    <property type="evidence" value="ECO:0007669"/>
    <property type="project" value="TreeGrafter"/>
</dbReference>
<feature type="compositionally biased region" description="Polar residues" evidence="8">
    <location>
        <begin position="229"/>
        <end position="246"/>
    </location>
</feature>
<dbReference type="CDD" id="cd00202">
    <property type="entry name" value="ZnF_GATA"/>
    <property type="match status" value="1"/>
</dbReference>
<keyword evidence="3" id="KW-0863">Zinc-finger</keyword>
<dbReference type="Gene3D" id="3.30.50.10">
    <property type="entry name" value="Erythroid Transcription Factor GATA-1, subunit A"/>
    <property type="match status" value="1"/>
</dbReference>
<dbReference type="InterPro" id="IPR013860">
    <property type="entry name" value="AreA_GATA"/>
</dbReference>
<gene>
    <name evidence="9" type="ORF">YALI1_D26006g</name>
</gene>
<dbReference type="GO" id="GO:0000122">
    <property type="term" value="P:negative regulation of transcription by RNA polymerase II"/>
    <property type="evidence" value="ECO:0007669"/>
    <property type="project" value="TreeGrafter"/>
</dbReference>
<feature type="region of interest" description="Disordered" evidence="8">
    <location>
        <begin position="207"/>
        <end position="246"/>
    </location>
</feature>
<keyword evidence="6" id="KW-0804">Transcription</keyword>
<reference evidence="9 10" key="1">
    <citation type="journal article" date="2016" name="PLoS ONE">
        <title>Sequence Assembly of Yarrowia lipolytica Strain W29/CLIB89 Shows Transposable Element Diversity.</title>
        <authorList>
            <person name="Magnan C."/>
            <person name="Yu J."/>
            <person name="Chang I."/>
            <person name="Jahn E."/>
            <person name="Kanomata Y."/>
            <person name="Wu J."/>
            <person name="Zeller M."/>
            <person name="Oakes M."/>
            <person name="Baldi P."/>
            <person name="Sandmeyer S."/>
        </authorList>
    </citation>
    <scope>NUCLEOTIDE SEQUENCE [LARGE SCALE GENOMIC DNA]</scope>
    <source>
        <strain evidence="10">CLIB89(W29)</strain>
    </source>
</reference>
<dbReference type="Pfam" id="PF08550">
    <property type="entry name" value="GATA_AreA"/>
    <property type="match status" value="1"/>
</dbReference>
<dbReference type="VEuPathDB" id="FungiDB:YALI0_D20482g"/>
<feature type="compositionally biased region" description="Low complexity" evidence="8">
    <location>
        <begin position="330"/>
        <end position="344"/>
    </location>
</feature>
<dbReference type="PROSITE" id="PS00344">
    <property type="entry name" value="GATA_ZN_FINGER_1"/>
    <property type="match status" value="1"/>
</dbReference>
<feature type="region of interest" description="Disordered" evidence="8">
    <location>
        <begin position="436"/>
        <end position="489"/>
    </location>
</feature>
<evidence type="ECO:0000256" key="4">
    <source>
        <dbReference type="ARBA" id="ARBA00022833"/>
    </source>
</evidence>
<dbReference type="RefSeq" id="XP_503074.2">
    <property type="nucleotide sequence ID" value="XM_503074.3"/>
</dbReference>
<feature type="region of interest" description="Disordered" evidence="8">
    <location>
        <begin position="370"/>
        <end position="389"/>
    </location>
</feature>
<dbReference type="PANTHER" id="PTHR10071">
    <property type="entry name" value="TRANSCRIPTION FACTOR GATA FAMILY MEMBER"/>
    <property type="match status" value="1"/>
</dbReference>
<evidence type="ECO:0000313" key="9">
    <source>
        <dbReference type="EMBL" id="AOW04369.1"/>
    </source>
</evidence>
<dbReference type="InterPro" id="IPR013088">
    <property type="entry name" value="Znf_NHR/GATA"/>
</dbReference>
<dbReference type="GeneID" id="2910161"/>
<dbReference type="InterPro" id="IPR000679">
    <property type="entry name" value="Znf_GATA"/>
</dbReference>
<dbReference type="SMART" id="SM00401">
    <property type="entry name" value="ZnF_GATA"/>
    <property type="match status" value="1"/>
</dbReference>
<keyword evidence="5" id="KW-0805">Transcription regulation</keyword>
<dbReference type="GO" id="GO:0045944">
    <property type="term" value="P:positive regulation of transcription by RNA polymerase II"/>
    <property type="evidence" value="ECO:0007669"/>
    <property type="project" value="TreeGrafter"/>
</dbReference>
<protein>
    <submittedName>
        <fullName evidence="9">Uncharacterized protein</fullName>
    </submittedName>
</protein>
<evidence type="ECO:0000256" key="3">
    <source>
        <dbReference type="ARBA" id="ARBA00022771"/>
    </source>
</evidence>
<keyword evidence="4" id="KW-0862">Zinc</keyword>
<keyword evidence="2" id="KW-0479">Metal-binding</keyword>
<dbReference type="GO" id="GO:0005634">
    <property type="term" value="C:nucleus"/>
    <property type="evidence" value="ECO:0007669"/>
    <property type="project" value="UniProtKB-SubCell"/>
</dbReference>
<evidence type="ECO:0000256" key="5">
    <source>
        <dbReference type="ARBA" id="ARBA00023015"/>
    </source>
</evidence>